<evidence type="ECO:0000313" key="2">
    <source>
        <dbReference type="RefSeq" id="XP_073914488.1"/>
    </source>
</evidence>
<gene>
    <name evidence="2" type="primary">LOC109693934</name>
</gene>
<accession>A0AC58LBF7</accession>
<sequence length="168" mass="19754">MNACLLFQGSVAFRDVSIDFYQEEWKCLDSGQMNLYKEMMLENFSNLASDFSSKPAVISLLEQGKEPWMVDRELTRGLCSDLESMYETKISLRKRHFSQVILTPEDMPTFIQSTFLTPHQKTIKENFLIRTHNLLNIREFMLVRNPMNVRKAFIQSSKLTQHQRIHTI</sequence>
<name>A0AC58LBF7_CASCN</name>
<reference evidence="2" key="1">
    <citation type="submission" date="2025-08" db="UniProtKB">
        <authorList>
            <consortium name="RefSeq"/>
        </authorList>
    </citation>
    <scope>IDENTIFICATION</scope>
</reference>
<proteinExistence type="predicted"/>
<organism evidence="1 2">
    <name type="scientific">Castor canadensis</name>
    <name type="common">American beaver</name>
    <dbReference type="NCBI Taxonomy" id="51338"/>
    <lineage>
        <taxon>Eukaryota</taxon>
        <taxon>Metazoa</taxon>
        <taxon>Chordata</taxon>
        <taxon>Craniata</taxon>
        <taxon>Vertebrata</taxon>
        <taxon>Euteleostomi</taxon>
        <taxon>Mammalia</taxon>
        <taxon>Eutheria</taxon>
        <taxon>Euarchontoglires</taxon>
        <taxon>Glires</taxon>
        <taxon>Rodentia</taxon>
        <taxon>Castorimorpha</taxon>
        <taxon>Castoridae</taxon>
        <taxon>Castor</taxon>
    </lineage>
</organism>
<protein>
    <submittedName>
        <fullName evidence="2">Zinc finger protein 829 isoform X1</fullName>
    </submittedName>
</protein>
<evidence type="ECO:0000313" key="1">
    <source>
        <dbReference type="Proteomes" id="UP001732720"/>
    </source>
</evidence>
<dbReference type="RefSeq" id="XP_073914488.1">
    <property type="nucleotide sequence ID" value="XM_074058387.1"/>
</dbReference>
<keyword evidence="1" id="KW-1185">Reference proteome</keyword>
<dbReference type="Proteomes" id="UP001732720">
    <property type="component" value="Chromosome 16"/>
</dbReference>